<reference evidence="5 6" key="1">
    <citation type="submission" date="2020-04" db="EMBL/GenBank/DDBJ databases">
        <title>Draft Whole-Genome sequence of Marichromatium bheemlicum DSM 18632, type strain.</title>
        <authorList>
            <person name="Kyndt J.A."/>
            <person name="Meyer T.E."/>
        </authorList>
    </citation>
    <scope>NUCLEOTIDE SEQUENCE [LARGE SCALE GENOMIC DNA]</scope>
    <source>
        <strain evidence="5 6">DSM 18632</strain>
    </source>
</reference>
<accession>A0ABX1IAT2</accession>
<dbReference type="InterPro" id="IPR006143">
    <property type="entry name" value="RND_pump_MFP"/>
</dbReference>
<evidence type="ECO:0000256" key="2">
    <source>
        <dbReference type="SAM" id="Coils"/>
    </source>
</evidence>
<feature type="signal peptide" evidence="3">
    <location>
        <begin position="1"/>
        <end position="24"/>
    </location>
</feature>
<dbReference type="NCBIfam" id="TIGR01730">
    <property type="entry name" value="RND_mfp"/>
    <property type="match status" value="1"/>
</dbReference>
<proteinExistence type="inferred from homology"/>
<feature type="chain" id="PRO_5046482587" evidence="3">
    <location>
        <begin position="25"/>
        <end position="386"/>
    </location>
</feature>
<dbReference type="SUPFAM" id="SSF111369">
    <property type="entry name" value="HlyD-like secretion proteins"/>
    <property type="match status" value="1"/>
</dbReference>
<evidence type="ECO:0000313" key="6">
    <source>
        <dbReference type="Proteomes" id="UP000740754"/>
    </source>
</evidence>
<name>A0ABX1IAT2_9GAMM</name>
<feature type="coiled-coil region" evidence="2">
    <location>
        <begin position="172"/>
        <end position="199"/>
    </location>
</feature>
<gene>
    <name evidence="5" type="ORF">HF203_15595</name>
</gene>
<protein>
    <submittedName>
        <fullName evidence="5">Efflux RND transporter periplasmic adaptor subunit</fullName>
    </submittedName>
</protein>
<dbReference type="Gene3D" id="2.40.420.20">
    <property type="match status" value="1"/>
</dbReference>
<dbReference type="Gene3D" id="2.40.50.100">
    <property type="match status" value="1"/>
</dbReference>
<organism evidence="5 6">
    <name type="scientific">Marichromatium bheemlicum</name>
    <dbReference type="NCBI Taxonomy" id="365339"/>
    <lineage>
        <taxon>Bacteria</taxon>
        <taxon>Pseudomonadati</taxon>
        <taxon>Pseudomonadota</taxon>
        <taxon>Gammaproteobacteria</taxon>
        <taxon>Chromatiales</taxon>
        <taxon>Chromatiaceae</taxon>
        <taxon>Marichromatium</taxon>
    </lineage>
</organism>
<dbReference type="Proteomes" id="UP000740754">
    <property type="component" value="Unassembled WGS sequence"/>
</dbReference>
<dbReference type="PANTHER" id="PTHR30469:SF15">
    <property type="entry name" value="HLYD FAMILY OF SECRETION PROTEINS"/>
    <property type="match status" value="1"/>
</dbReference>
<dbReference type="Pfam" id="PF25954">
    <property type="entry name" value="Beta-barrel_RND_2"/>
    <property type="match status" value="1"/>
</dbReference>
<keyword evidence="6" id="KW-1185">Reference proteome</keyword>
<feature type="domain" description="CusB-like beta-barrel" evidence="4">
    <location>
        <begin position="234"/>
        <end position="302"/>
    </location>
</feature>
<comment type="similarity">
    <text evidence="1">Belongs to the membrane fusion protein (MFP) (TC 8.A.1) family.</text>
</comment>
<evidence type="ECO:0000313" key="5">
    <source>
        <dbReference type="EMBL" id="NKN34644.1"/>
    </source>
</evidence>
<evidence type="ECO:0000256" key="3">
    <source>
        <dbReference type="SAM" id="SignalP"/>
    </source>
</evidence>
<evidence type="ECO:0000256" key="1">
    <source>
        <dbReference type="ARBA" id="ARBA00009477"/>
    </source>
</evidence>
<evidence type="ECO:0000259" key="4">
    <source>
        <dbReference type="Pfam" id="PF25954"/>
    </source>
</evidence>
<comment type="caution">
    <text evidence="5">The sequence shown here is derived from an EMBL/GenBank/DDBJ whole genome shotgun (WGS) entry which is preliminary data.</text>
</comment>
<dbReference type="PANTHER" id="PTHR30469">
    <property type="entry name" value="MULTIDRUG RESISTANCE PROTEIN MDTA"/>
    <property type="match status" value="1"/>
</dbReference>
<dbReference type="EMBL" id="JAAXKX010000034">
    <property type="protein sequence ID" value="NKN34644.1"/>
    <property type="molecule type" value="Genomic_DNA"/>
</dbReference>
<keyword evidence="2" id="KW-0175">Coiled coil</keyword>
<keyword evidence="3" id="KW-0732">Signal</keyword>
<dbReference type="Gene3D" id="2.40.30.170">
    <property type="match status" value="1"/>
</dbReference>
<sequence>MAIQMRKAAAVWLFALALAGVASAAPGPGGPDETFVVQQAQGTPTVSIGGTVVPYKEVMLAAQLPGRVTFIAGREGDAFDDADLLVAIGDAELLAKRRALLAQMASADAQLRNAGVQYTREIFSPQSRSVPGGMGLPNLFDQMFTRPVESFIGERDRGAERSADLFASGVQIQEAQNLMLRLQAELQALDAKIRDARGIAPFDGVIVKKFVEVGDTVQPGQPLLNYADIEYLQVEVDVPARLRTGLREGMMLQAEIDPSDRRVPVRVAQIFPMADPQRHTIKVKFDLPQGVSEPGMYAKVRVPDLNAPARANPVIPRSAVRYNGSLPGVYVLDAEGAPKLRLIRVGEALEGGFVTVLSGLRPGERVLANPAPGVSAGWSRGEGAER</sequence>
<dbReference type="InterPro" id="IPR058792">
    <property type="entry name" value="Beta-barrel_RND_2"/>
</dbReference>